<proteinExistence type="predicted"/>
<accession>A0AC61MT67</accession>
<dbReference type="Proteomes" id="UP000595814">
    <property type="component" value="Chromosome"/>
</dbReference>
<evidence type="ECO:0000313" key="1">
    <source>
        <dbReference type="EMBL" id="QQK08009.1"/>
    </source>
</evidence>
<evidence type="ECO:0000313" key="2">
    <source>
        <dbReference type="Proteomes" id="UP000595814"/>
    </source>
</evidence>
<organism evidence="1 2">
    <name type="scientific">Miniphocaeibacter halophilus</name>
    <dbReference type="NCBI Taxonomy" id="2931922"/>
    <lineage>
        <taxon>Bacteria</taxon>
        <taxon>Bacillati</taxon>
        <taxon>Bacillota</taxon>
        <taxon>Tissierellia</taxon>
        <taxon>Tissierellales</taxon>
        <taxon>Peptoniphilaceae</taxon>
        <taxon>Miniphocaeibacter</taxon>
    </lineage>
</organism>
<protein>
    <submittedName>
        <fullName evidence="1">Glycosyltransferase</fullName>
    </submittedName>
</protein>
<dbReference type="EMBL" id="CP066744">
    <property type="protein sequence ID" value="QQK08009.1"/>
    <property type="molecule type" value="Genomic_DNA"/>
</dbReference>
<sequence length="361" mass="41503">MKICYLADATSAHTRKWCDFFLSKGYEIIIISLGDAVIEGCKVYSFGMKDLILKSDINKLFNYTTKIRKVKKIIKEENPDIIHAHYATSYGILASMLNIHPYILSFWGSDVYDFPNRSAIHKFMLKHNIKSADYIMSTSKDMKKEILKYTNKNILVTYFGVDINIYTPRKVERYDDFTVGTVKSFYEKYSLDYLIKGFKIFVDKIKDENIKLLLGGKGKEEENLKRLTKDLNLEKQVEFLGFLDQENVVKAFNKMDVAVFPSTQESFGVAAVEAQACGIPTIVTNVGGLPEATKPGETSLIVEPKNAEQIADALEKLYYDEELRKNMGKKAREYVLEKFDIVDNFNYVDEVYKKIIKEKEV</sequence>
<keyword evidence="2" id="KW-1185">Reference proteome</keyword>
<reference evidence="1 2" key="1">
    <citation type="journal article" date="2022" name="Int. J. Syst. Evol. Microbiol.">
        <title>Miniphocaeibacter halophilus sp. nov., an ammonium-tolerant acetate-producing bacterium isolated from a biogas system.</title>
        <authorList>
            <person name="Schnurer A."/>
            <person name="Singh A."/>
            <person name="Bi S."/>
            <person name="Qiao W."/>
            <person name="Westerholm M."/>
        </authorList>
    </citation>
    <scope>NUCLEOTIDE SEQUENCE [LARGE SCALE GENOMIC DNA]</scope>
    <source>
        <strain evidence="1 2">AMB_01</strain>
    </source>
</reference>
<gene>
    <name evidence="1" type="ORF">JFY71_00275</name>
</gene>
<name>A0AC61MT67_9FIRM</name>